<evidence type="ECO:0000313" key="6">
    <source>
        <dbReference type="Proteomes" id="UP000645462"/>
    </source>
</evidence>
<dbReference type="PROSITE" id="PS00330">
    <property type="entry name" value="HEMOLYSIN_CALCIUM"/>
    <property type="match status" value="5"/>
</dbReference>
<keyword evidence="2" id="KW-0964">Secreted</keyword>
<dbReference type="EMBL" id="BMFC01000003">
    <property type="protein sequence ID" value="GGC02326.1"/>
    <property type="molecule type" value="Genomic_DNA"/>
</dbReference>
<dbReference type="SUPFAM" id="SSF51294">
    <property type="entry name" value="Hedgehog/intein (Hint) domain"/>
    <property type="match status" value="1"/>
</dbReference>
<evidence type="ECO:0000256" key="2">
    <source>
        <dbReference type="ARBA" id="ARBA00022525"/>
    </source>
</evidence>
<evidence type="ECO:0000313" key="5">
    <source>
        <dbReference type="EMBL" id="GGC02326.1"/>
    </source>
</evidence>
<name>A0ABQ1KKJ8_9RHOB</name>
<dbReference type="SUPFAM" id="SSF51120">
    <property type="entry name" value="beta-Roll"/>
    <property type="match status" value="2"/>
</dbReference>
<dbReference type="Pfam" id="PF13403">
    <property type="entry name" value="Hint_2"/>
    <property type="match status" value="1"/>
</dbReference>
<dbReference type="InterPro" id="IPR001343">
    <property type="entry name" value="Hemolysn_Ca-bd"/>
</dbReference>
<dbReference type="InterPro" id="IPR050557">
    <property type="entry name" value="RTX_toxin/Mannuronan_C5-epim"/>
</dbReference>
<dbReference type="Gene3D" id="2.170.16.10">
    <property type="entry name" value="Hedgehog/Intein (Hint) domain"/>
    <property type="match status" value="1"/>
</dbReference>
<evidence type="ECO:0000256" key="1">
    <source>
        <dbReference type="ARBA" id="ARBA00004613"/>
    </source>
</evidence>
<evidence type="ECO:0000259" key="4">
    <source>
        <dbReference type="Pfam" id="PF13403"/>
    </source>
</evidence>
<comment type="caution">
    <text evidence="5">The sequence shown here is derived from an EMBL/GenBank/DDBJ whole genome shotgun (WGS) entry which is preliminary data.</text>
</comment>
<keyword evidence="6" id="KW-1185">Reference proteome</keyword>
<evidence type="ECO:0000256" key="3">
    <source>
        <dbReference type="SAM" id="MobiDB-lite"/>
    </source>
</evidence>
<protein>
    <recommendedName>
        <fullName evidence="4">Hedgehog/Intein (Hint) domain-containing protein</fullName>
    </recommendedName>
</protein>
<dbReference type="InterPro" id="IPR018511">
    <property type="entry name" value="Hemolysin-typ_Ca-bd_CS"/>
</dbReference>
<dbReference type="Proteomes" id="UP000645462">
    <property type="component" value="Unassembled WGS sequence"/>
</dbReference>
<feature type="domain" description="Hedgehog/Intein (Hint)" evidence="4">
    <location>
        <begin position="662"/>
        <end position="801"/>
    </location>
</feature>
<accession>A0ABQ1KKJ8</accession>
<dbReference type="PANTHER" id="PTHR38340:SF1">
    <property type="entry name" value="S-LAYER PROTEIN"/>
    <property type="match status" value="1"/>
</dbReference>
<dbReference type="InterPro" id="IPR036844">
    <property type="entry name" value="Hint_dom_sf"/>
</dbReference>
<sequence length="857" mass="88091">MPTTFEVIFLGTLPRIDTTQGNEFVENAAGLLGSYGTSATPLSSTVQTLSPVRLTEDDNATYDTDNGGGFDSFSINGGTAQNFDGVATYDATITYVDGTTATISAVIFQDVNGNTYLAPETTLNTDQAALTAKPIQSLSLNTVLANDGDLTASRIAGDFKSAVDGTAGGDTMTFAAGYVDADGDAITTGSDFLLAGDGNDFINPDNGDDTVYAGAGNDTIDDWGGNDLVYAGDGADRVELSVGNDTIFMESGDDSITLWDNAGANVLDGGIGTDTLDFANWQSTTGAKATIGPGGVGTFTHSTTGTTGTFTNFEIISGTDYSDSFDASTSDVDLTLEGGSGDDVLLGGSGNDTILGDNDNDTVFGGDGADRITGGNGNDSLSGGAGDDYLDGGAGVDTILAGEGNDIITVSDDHGTNTIDGGGWYDQLVFATPTSSSGVTVVWSGDGSGTYDFKGTTANGTFTSIEQSSGTEHADTYDASNDSAGVSIYAMGGNDTLIGGSGADRLYGEAGSDSLIGGTGNDTLEGGTGNDTLDGGSGNDTIIGGLGDDLLVGGDGDDVFLYVAGDGLDTISDFNLGNTGGLLDGDATNNDAINLSPYYDTIFELWADQADDGILNQSNTTDTKGNVTDYSNNTQFASGQGIVFTGASADSTFFTTDNTGVVCFAKGTLILTTTGEVPIERLSPGDQIVTRDNGPQELIWVASRKLGRFDLVRAPKLRPIRIAPDLIAGHSPLIVSPQHGVLFRGDNGDETLVRATHLARMRGGKARVMQGCQGVSYFHLAFAAHQIIYANGAASESFYPGPHAVQGLAADARTELSTLFPDLEPTRAEDTYGHHVRPVARYCDLPEHLGALAQAGF</sequence>
<dbReference type="InterPro" id="IPR011049">
    <property type="entry name" value="Serralysin-like_metalloprot_C"/>
</dbReference>
<dbReference type="Pfam" id="PF00353">
    <property type="entry name" value="HemolysinCabind"/>
    <property type="match status" value="6"/>
</dbReference>
<gene>
    <name evidence="5" type="ORF">GCM10011363_18640</name>
</gene>
<proteinExistence type="predicted"/>
<feature type="region of interest" description="Disordered" evidence="3">
    <location>
        <begin position="517"/>
        <end position="536"/>
    </location>
</feature>
<organism evidence="5 6">
    <name type="scientific">Marivita lacus</name>
    <dbReference type="NCBI Taxonomy" id="1323742"/>
    <lineage>
        <taxon>Bacteria</taxon>
        <taxon>Pseudomonadati</taxon>
        <taxon>Pseudomonadota</taxon>
        <taxon>Alphaproteobacteria</taxon>
        <taxon>Rhodobacterales</taxon>
        <taxon>Roseobacteraceae</taxon>
        <taxon>Marivita</taxon>
    </lineage>
</organism>
<dbReference type="PANTHER" id="PTHR38340">
    <property type="entry name" value="S-LAYER PROTEIN"/>
    <property type="match status" value="1"/>
</dbReference>
<dbReference type="RefSeq" id="WP_188481746.1">
    <property type="nucleotide sequence ID" value="NZ_BMFC01000003.1"/>
</dbReference>
<reference evidence="6" key="1">
    <citation type="journal article" date="2019" name="Int. J. Syst. Evol. Microbiol.">
        <title>The Global Catalogue of Microorganisms (GCM) 10K type strain sequencing project: providing services to taxonomists for standard genome sequencing and annotation.</title>
        <authorList>
            <consortium name="The Broad Institute Genomics Platform"/>
            <consortium name="The Broad Institute Genome Sequencing Center for Infectious Disease"/>
            <person name="Wu L."/>
            <person name="Ma J."/>
        </authorList>
    </citation>
    <scope>NUCLEOTIDE SEQUENCE [LARGE SCALE GENOMIC DNA]</scope>
    <source>
        <strain evidence="6">CGMCC 1.12478</strain>
    </source>
</reference>
<dbReference type="PRINTS" id="PR00313">
    <property type="entry name" value="CABNDNGRPT"/>
</dbReference>
<dbReference type="Gene3D" id="2.150.10.10">
    <property type="entry name" value="Serralysin-like metalloprotease, C-terminal"/>
    <property type="match status" value="3"/>
</dbReference>
<dbReference type="InterPro" id="IPR028992">
    <property type="entry name" value="Hedgehog/Intein_dom"/>
</dbReference>
<comment type="subcellular location">
    <subcellularLocation>
        <location evidence="1">Secreted</location>
    </subcellularLocation>
</comment>